<gene>
    <name evidence="2" type="ORF">ADEAN_000899400</name>
</gene>
<sequence length="226" mass="26049">MVDLLMQSASLGREGSSHSGSAFSASRALVGEHTPTEEERVKQLYASFPKLELVLLAQCAAMADMMGEELSPRYDTYKKERQQVLQRMAEQKAKEEEEACQRLSTEGGSEENEESSDDDDDVVVAARQKKKADTTQQKKKQSEMEVFLKNYRNESILEPFIERFRLRSDGKKENTTSDNAIKKEEEEEETSVLRMNLRRLELEGHLRVDLFNFCPWPLPHQLYNHK</sequence>
<reference evidence="2 3" key="1">
    <citation type="submission" date="2020-08" db="EMBL/GenBank/DDBJ databases">
        <authorList>
            <person name="Newling K."/>
            <person name="Davey J."/>
            <person name="Forrester S."/>
        </authorList>
    </citation>
    <scope>NUCLEOTIDE SEQUENCE [LARGE SCALE GENOMIC DNA]</scope>
    <source>
        <strain evidence="3">Crithidia deanei Carvalho (ATCC PRA-265)</strain>
    </source>
</reference>
<feature type="compositionally biased region" description="Low complexity" evidence="1">
    <location>
        <begin position="17"/>
        <end position="26"/>
    </location>
</feature>
<dbReference type="Proteomes" id="UP000515908">
    <property type="component" value="Chromosome 21"/>
</dbReference>
<feature type="compositionally biased region" description="Acidic residues" evidence="1">
    <location>
        <begin position="108"/>
        <end position="121"/>
    </location>
</feature>
<keyword evidence="3" id="KW-1185">Reference proteome</keyword>
<organism evidence="2 3">
    <name type="scientific">Angomonas deanei</name>
    <dbReference type="NCBI Taxonomy" id="59799"/>
    <lineage>
        <taxon>Eukaryota</taxon>
        <taxon>Discoba</taxon>
        <taxon>Euglenozoa</taxon>
        <taxon>Kinetoplastea</taxon>
        <taxon>Metakinetoplastina</taxon>
        <taxon>Trypanosomatida</taxon>
        <taxon>Trypanosomatidae</taxon>
        <taxon>Strigomonadinae</taxon>
        <taxon>Angomonas</taxon>
    </lineage>
</organism>
<dbReference type="VEuPathDB" id="TriTrypDB:ADEAN_000899400"/>
<evidence type="ECO:0000313" key="3">
    <source>
        <dbReference type="Proteomes" id="UP000515908"/>
    </source>
</evidence>
<proteinExistence type="predicted"/>
<accession>A0A7G2CTB2</accession>
<feature type="region of interest" description="Disordered" evidence="1">
    <location>
        <begin position="7"/>
        <end position="35"/>
    </location>
</feature>
<feature type="region of interest" description="Disordered" evidence="1">
    <location>
        <begin position="87"/>
        <end position="121"/>
    </location>
</feature>
<dbReference type="AlphaFoldDB" id="A0A7G2CTB2"/>
<dbReference type="EMBL" id="LR877165">
    <property type="protein sequence ID" value="CAD2221462.1"/>
    <property type="molecule type" value="Genomic_DNA"/>
</dbReference>
<evidence type="ECO:0000313" key="2">
    <source>
        <dbReference type="EMBL" id="CAD2221462.1"/>
    </source>
</evidence>
<protein>
    <submittedName>
        <fullName evidence="2">Uncharacterized protein</fullName>
    </submittedName>
</protein>
<name>A0A7G2CTB2_9TRYP</name>
<evidence type="ECO:0000256" key="1">
    <source>
        <dbReference type="SAM" id="MobiDB-lite"/>
    </source>
</evidence>